<dbReference type="FunFam" id="3.40.109.10:FF:000006">
    <property type="entry name" value="Oxygen-insensitive NADPH nitroreductase"/>
    <property type="match status" value="1"/>
</dbReference>
<dbReference type="PANTHER" id="PTHR43425">
    <property type="entry name" value="OXYGEN-INSENSITIVE NADPH NITROREDUCTASE"/>
    <property type="match status" value="1"/>
</dbReference>
<dbReference type="Gene3D" id="3.40.109.10">
    <property type="entry name" value="NADH Oxidase"/>
    <property type="match status" value="1"/>
</dbReference>
<dbReference type="CDD" id="cd02146">
    <property type="entry name" value="NfsA-like"/>
    <property type="match status" value="1"/>
</dbReference>
<dbReference type="EMBL" id="DAAXCC010000016">
    <property type="protein sequence ID" value="HAG0362176.1"/>
    <property type="molecule type" value="Genomic_DNA"/>
</dbReference>
<keyword evidence="4" id="KW-0285">Flavoprotein</keyword>
<comment type="caution">
    <text evidence="10">The sequence shown here is derived from an EMBL/GenBank/DDBJ whole genome shotgun (WGS) entry which is preliminary data.</text>
</comment>
<keyword evidence="9" id="KW-0812">Transmembrane</keyword>
<accession>A0A723LRF2</accession>
<dbReference type="SUPFAM" id="SSF55469">
    <property type="entry name" value="FMN-dependent nitroreductase-like"/>
    <property type="match status" value="1"/>
</dbReference>
<comment type="subunit">
    <text evidence="3">Homodimer.</text>
</comment>
<protein>
    <recommendedName>
        <fullName evidence="8">Oxygen-insensitive NADPH nitroreductase</fullName>
    </recommendedName>
</protein>
<keyword evidence="6" id="KW-0521">NADP</keyword>
<dbReference type="InterPro" id="IPR016446">
    <property type="entry name" value="Flavin_OxRdtase_Frp"/>
</dbReference>
<keyword evidence="5" id="KW-0288">FMN</keyword>
<dbReference type="PANTHER" id="PTHR43425:SF2">
    <property type="entry name" value="OXYGEN-INSENSITIVE NADPH NITROREDUCTASE"/>
    <property type="match status" value="1"/>
</dbReference>
<evidence type="ECO:0000256" key="6">
    <source>
        <dbReference type="ARBA" id="ARBA00022857"/>
    </source>
</evidence>
<sequence length="307" mass="34130">MRTIGVLPKSVLILEYLGMILLALALLSLNHYLTLPAPFNTPLAGVLMVFLGVVLILPAAVAMMWRIAQLLAPQLSGHRSIRHFTDEPVTDAQREAIIAAARSTSSSSFLQCSSIIRITDRALREALVPLTGGQKHVAQAAEFWVFCADFNRHLQICPDAQLGLAEQLLLGVVDTAMMGQNALTAAESLGLGGVYIGGIRNNIESVTELLKLPKHVLPLFGLCLGWPADNPDLKPRLPAELVVHENQYQPLDEKLLARYDEQLAEYYLTRGSNTRRDTWSDHIRRTLIKENRPFILEYLHKQGWATR</sequence>
<dbReference type="NCBIfam" id="NF007884">
    <property type="entry name" value="PRK10591.1-2"/>
    <property type="match status" value="1"/>
</dbReference>
<evidence type="ECO:0000256" key="7">
    <source>
        <dbReference type="ARBA" id="ARBA00023002"/>
    </source>
</evidence>
<evidence type="ECO:0000256" key="1">
    <source>
        <dbReference type="ARBA" id="ARBA00001917"/>
    </source>
</evidence>
<dbReference type="EMBL" id="DAAQJV010000009">
    <property type="protein sequence ID" value="HAD9626571.1"/>
    <property type="molecule type" value="Genomic_DNA"/>
</dbReference>
<evidence type="ECO:0000313" key="12">
    <source>
        <dbReference type="EMBL" id="HAG0362176.1"/>
    </source>
</evidence>
<evidence type="ECO:0000256" key="9">
    <source>
        <dbReference type="SAM" id="Phobius"/>
    </source>
</evidence>
<dbReference type="AlphaFoldDB" id="A0A723LRF2"/>
<comment type="similarity">
    <text evidence="2">Belongs to the flavin oxidoreductase frp family.</text>
</comment>
<keyword evidence="9" id="KW-1133">Transmembrane helix</keyword>
<proteinExistence type="inferred from homology"/>
<gene>
    <name evidence="11" type="primary">nfsA</name>
    <name evidence="10" type="ORF">G1510_17540</name>
    <name evidence="11" type="ORF">G5U56_003412</name>
    <name evidence="12" type="ORF">G8S18_003980</name>
</gene>
<evidence type="ECO:0000256" key="4">
    <source>
        <dbReference type="ARBA" id="ARBA00022630"/>
    </source>
</evidence>
<organism evidence="10">
    <name type="scientific">Salmonella enterica</name>
    <name type="common">Salmonella choleraesuis</name>
    <dbReference type="NCBI Taxonomy" id="28901"/>
    <lineage>
        <taxon>Bacteria</taxon>
        <taxon>Pseudomonadati</taxon>
        <taxon>Pseudomonadota</taxon>
        <taxon>Gammaproteobacteria</taxon>
        <taxon>Enterobacterales</taxon>
        <taxon>Enterobacteriaceae</taxon>
        <taxon>Salmonella</taxon>
    </lineage>
</organism>
<dbReference type="GO" id="GO:0016491">
    <property type="term" value="F:oxidoreductase activity"/>
    <property type="evidence" value="ECO:0007669"/>
    <property type="project" value="UniProtKB-KW"/>
</dbReference>
<dbReference type="NCBIfam" id="NF008033">
    <property type="entry name" value="PRK10765.1"/>
    <property type="match status" value="1"/>
</dbReference>
<dbReference type="Pfam" id="PF07214">
    <property type="entry name" value="DUF1418"/>
    <property type="match status" value="1"/>
</dbReference>
<evidence type="ECO:0000313" key="11">
    <source>
        <dbReference type="EMBL" id="HAF8480361.1"/>
    </source>
</evidence>
<name>A0A723LRF2_SALER</name>
<reference evidence="10" key="1">
    <citation type="journal article" date="2018" name="Genome Biol.">
        <title>SKESA: strategic k-mer extension for scrupulous assemblies.</title>
        <authorList>
            <person name="Souvorov A."/>
            <person name="Agarwala R."/>
            <person name="Lipman D.J."/>
        </authorList>
    </citation>
    <scope>NUCLEOTIDE SEQUENCE</scope>
    <source>
        <strain evidence="10">G059</strain>
        <strain evidence="12">MA.CS_CA07.086</strain>
        <strain evidence="11">MA.EB04.037</strain>
    </source>
</reference>
<dbReference type="InterPro" id="IPR000415">
    <property type="entry name" value="Nitroreductase-like"/>
</dbReference>
<keyword evidence="9" id="KW-0472">Membrane</keyword>
<evidence type="ECO:0000256" key="8">
    <source>
        <dbReference type="ARBA" id="ARBA00067726"/>
    </source>
</evidence>
<feature type="transmembrane region" description="Helical" evidence="9">
    <location>
        <begin position="12"/>
        <end position="33"/>
    </location>
</feature>
<dbReference type="EMBL" id="DAAWML010000010">
    <property type="protein sequence ID" value="HAF8480361.1"/>
    <property type="molecule type" value="Genomic_DNA"/>
</dbReference>
<evidence type="ECO:0000256" key="3">
    <source>
        <dbReference type="ARBA" id="ARBA00011738"/>
    </source>
</evidence>
<feature type="transmembrane region" description="Helical" evidence="9">
    <location>
        <begin position="45"/>
        <end position="65"/>
    </location>
</feature>
<keyword evidence="7 10" id="KW-0560">Oxidoreductase</keyword>
<comment type="cofactor">
    <cofactor evidence="1">
        <name>FMN</name>
        <dbReference type="ChEBI" id="CHEBI:58210"/>
    </cofactor>
</comment>
<evidence type="ECO:0000313" key="10">
    <source>
        <dbReference type="EMBL" id="HAD9626571.1"/>
    </source>
</evidence>
<evidence type="ECO:0000256" key="2">
    <source>
        <dbReference type="ARBA" id="ARBA00008366"/>
    </source>
</evidence>
<dbReference type="InterPro" id="IPR010815">
    <property type="entry name" value="DUF1418"/>
</dbReference>
<reference evidence="10" key="2">
    <citation type="submission" date="2019-01" db="EMBL/GenBank/DDBJ databases">
        <authorList>
            <consortium name="NCBI Pathogen Detection Project"/>
        </authorList>
    </citation>
    <scope>NUCLEOTIDE SEQUENCE</scope>
    <source>
        <strain evidence="10">G059</strain>
        <strain evidence="12">MA.CS_CA07.086</strain>
        <strain evidence="11">MA.EB04.037</strain>
    </source>
</reference>
<evidence type="ECO:0000256" key="5">
    <source>
        <dbReference type="ARBA" id="ARBA00022643"/>
    </source>
</evidence>